<protein>
    <submittedName>
        <fullName evidence="5">ABC transporter ATP-binding protein</fullName>
    </submittedName>
</protein>
<evidence type="ECO:0000256" key="1">
    <source>
        <dbReference type="ARBA" id="ARBA00022448"/>
    </source>
</evidence>
<dbReference type="PANTHER" id="PTHR42781">
    <property type="entry name" value="SPERMIDINE/PUTRESCINE IMPORT ATP-BINDING PROTEIN POTA"/>
    <property type="match status" value="1"/>
</dbReference>
<keyword evidence="6" id="KW-1185">Reference proteome</keyword>
<feature type="domain" description="ABC transporter" evidence="4">
    <location>
        <begin position="1"/>
        <end position="236"/>
    </location>
</feature>
<dbReference type="GO" id="GO:0016887">
    <property type="term" value="F:ATP hydrolysis activity"/>
    <property type="evidence" value="ECO:0007669"/>
    <property type="project" value="InterPro"/>
</dbReference>
<dbReference type="Proteomes" id="UP000249842">
    <property type="component" value="Unassembled WGS sequence"/>
</dbReference>
<dbReference type="SMART" id="SM00382">
    <property type="entry name" value="AAA"/>
    <property type="match status" value="1"/>
</dbReference>
<keyword evidence="1" id="KW-0813">Transport</keyword>
<dbReference type="PROSITE" id="PS50893">
    <property type="entry name" value="ABC_TRANSPORTER_2"/>
    <property type="match status" value="1"/>
</dbReference>
<name>A0A328B462_9CAUL</name>
<dbReference type="RefSeq" id="WP_111457927.1">
    <property type="nucleotide sequence ID" value="NZ_QFYP01000001.1"/>
</dbReference>
<dbReference type="OrthoDB" id="9802264at2"/>
<keyword evidence="3 5" id="KW-0067">ATP-binding</keyword>
<dbReference type="PROSITE" id="PS00211">
    <property type="entry name" value="ABC_TRANSPORTER_1"/>
    <property type="match status" value="1"/>
</dbReference>
<gene>
    <name evidence="5" type="ORF">DJ021_12855</name>
</gene>
<dbReference type="InterPro" id="IPR003439">
    <property type="entry name" value="ABC_transporter-like_ATP-bd"/>
</dbReference>
<dbReference type="GO" id="GO:0005524">
    <property type="term" value="F:ATP binding"/>
    <property type="evidence" value="ECO:0007669"/>
    <property type="project" value="UniProtKB-KW"/>
</dbReference>
<sequence>MAEAGLSVRLTQAGPIPLDVALTCAPGEVLGVVGPSGAGKTTLLRAIAGLYRAKAGRIACAGELWFDSAARIDRPAHRRAVGLVFQEHALFPHLSAQANVAAAMGHHPRTERRGRAAELLRRVHLSGLEDRKPGELSGGQRQRVAIARALARDPKVLLLDEPFSAVDRRTRTRLHAEIADLRQGLSIPMLLVSHDIDEVARLSDRIAVLDRGGVRLVGSPMEVLRDPLARDLIGDEAALAPIHGE</sequence>
<dbReference type="PANTHER" id="PTHR42781:SF4">
    <property type="entry name" value="SPERMIDINE_PUTRESCINE IMPORT ATP-BINDING PROTEIN POTA"/>
    <property type="match status" value="1"/>
</dbReference>
<evidence type="ECO:0000256" key="3">
    <source>
        <dbReference type="ARBA" id="ARBA00022840"/>
    </source>
</evidence>
<evidence type="ECO:0000256" key="2">
    <source>
        <dbReference type="ARBA" id="ARBA00022741"/>
    </source>
</evidence>
<organism evidence="5 6">
    <name type="scientific">Phenylobacterium hankyongense</name>
    <dbReference type="NCBI Taxonomy" id="1813876"/>
    <lineage>
        <taxon>Bacteria</taxon>
        <taxon>Pseudomonadati</taxon>
        <taxon>Pseudomonadota</taxon>
        <taxon>Alphaproteobacteria</taxon>
        <taxon>Caulobacterales</taxon>
        <taxon>Caulobacteraceae</taxon>
        <taxon>Phenylobacterium</taxon>
    </lineage>
</organism>
<dbReference type="Pfam" id="PF00005">
    <property type="entry name" value="ABC_tran"/>
    <property type="match status" value="1"/>
</dbReference>
<evidence type="ECO:0000313" key="6">
    <source>
        <dbReference type="Proteomes" id="UP000249842"/>
    </source>
</evidence>
<reference evidence="6" key="1">
    <citation type="submission" date="2018-05" db="EMBL/GenBank/DDBJ databases">
        <authorList>
            <person name="Li X."/>
        </authorList>
    </citation>
    <scope>NUCLEOTIDE SEQUENCE [LARGE SCALE GENOMIC DNA]</scope>
    <source>
        <strain evidence="6">HKS-05</strain>
    </source>
</reference>
<dbReference type="Gene3D" id="3.40.50.300">
    <property type="entry name" value="P-loop containing nucleotide triphosphate hydrolases"/>
    <property type="match status" value="1"/>
</dbReference>
<dbReference type="SUPFAM" id="SSF52540">
    <property type="entry name" value="P-loop containing nucleoside triphosphate hydrolases"/>
    <property type="match status" value="1"/>
</dbReference>
<proteinExistence type="predicted"/>
<dbReference type="InterPro" id="IPR003593">
    <property type="entry name" value="AAA+_ATPase"/>
</dbReference>
<dbReference type="AlphaFoldDB" id="A0A328B462"/>
<comment type="caution">
    <text evidence="5">The sequence shown here is derived from an EMBL/GenBank/DDBJ whole genome shotgun (WGS) entry which is preliminary data.</text>
</comment>
<dbReference type="EMBL" id="QFYP01000001">
    <property type="protein sequence ID" value="RAK60634.1"/>
    <property type="molecule type" value="Genomic_DNA"/>
</dbReference>
<evidence type="ECO:0000313" key="5">
    <source>
        <dbReference type="EMBL" id="RAK60634.1"/>
    </source>
</evidence>
<dbReference type="InterPro" id="IPR017871">
    <property type="entry name" value="ABC_transporter-like_CS"/>
</dbReference>
<evidence type="ECO:0000259" key="4">
    <source>
        <dbReference type="PROSITE" id="PS50893"/>
    </source>
</evidence>
<keyword evidence="2" id="KW-0547">Nucleotide-binding</keyword>
<dbReference type="InterPro" id="IPR027417">
    <property type="entry name" value="P-loop_NTPase"/>
</dbReference>
<accession>A0A328B462</accession>
<dbReference type="InterPro" id="IPR050093">
    <property type="entry name" value="ABC_SmlMolc_Importer"/>
</dbReference>